<organism evidence="1 2">
    <name type="scientific">Leucogyrophana mollusca</name>
    <dbReference type="NCBI Taxonomy" id="85980"/>
    <lineage>
        <taxon>Eukaryota</taxon>
        <taxon>Fungi</taxon>
        <taxon>Dikarya</taxon>
        <taxon>Basidiomycota</taxon>
        <taxon>Agaricomycotina</taxon>
        <taxon>Agaricomycetes</taxon>
        <taxon>Agaricomycetidae</taxon>
        <taxon>Boletales</taxon>
        <taxon>Boletales incertae sedis</taxon>
        <taxon>Leucogyrophana</taxon>
    </lineage>
</organism>
<evidence type="ECO:0000313" key="1">
    <source>
        <dbReference type="EMBL" id="KAH7917474.1"/>
    </source>
</evidence>
<feature type="non-terminal residue" evidence="1">
    <location>
        <position position="66"/>
    </location>
</feature>
<name>A0ACB8AW50_9AGAM</name>
<protein>
    <submittedName>
        <fullName evidence="1">Uncharacterized protein</fullName>
    </submittedName>
</protein>
<reference evidence="1" key="1">
    <citation type="journal article" date="2021" name="New Phytol.">
        <title>Evolutionary innovations through gain and loss of genes in the ectomycorrhizal Boletales.</title>
        <authorList>
            <person name="Wu G."/>
            <person name="Miyauchi S."/>
            <person name="Morin E."/>
            <person name="Kuo A."/>
            <person name="Drula E."/>
            <person name="Varga T."/>
            <person name="Kohler A."/>
            <person name="Feng B."/>
            <person name="Cao Y."/>
            <person name="Lipzen A."/>
            <person name="Daum C."/>
            <person name="Hundley H."/>
            <person name="Pangilinan J."/>
            <person name="Johnson J."/>
            <person name="Barry K."/>
            <person name="LaButti K."/>
            <person name="Ng V."/>
            <person name="Ahrendt S."/>
            <person name="Min B."/>
            <person name="Choi I.G."/>
            <person name="Park H."/>
            <person name="Plett J.M."/>
            <person name="Magnuson J."/>
            <person name="Spatafora J.W."/>
            <person name="Nagy L.G."/>
            <person name="Henrissat B."/>
            <person name="Grigoriev I.V."/>
            <person name="Yang Z.L."/>
            <person name="Xu J."/>
            <person name="Martin F.M."/>
        </authorList>
    </citation>
    <scope>NUCLEOTIDE SEQUENCE</scope>
    <source>
        <strain evidence="1">KUC20120723A-06</strain>
    </source>
</reference>
<accession>A0ACB8AW50</accession>
<gene>
    <name evidence="1" type="ORF">BV22DRAFT_1026283</name>
</gene>
<dbReference type="EMBL" id="MU267049">
    <property type="protein sequence ID" value="KAH7917474.1"/>
    <property type="molecule type" value="Genomic_DNA"/>
</dbReference>
<evidence type="ECO:0000313" key="2">
    <source>
        <dbReference type="Proteomes" id="UP000790709"/>
    </source>
</evidence>
<dbReference type="Proteomes" id="UP000790709">
    <property type="component" value="Unassembled WGS sequence"/>
</dbReference>
<sequence length="66" mass="7706">MPERPDESPSRLRIWQQNLNTSDKAQESLINGPLAKDWDVLALQEPAMNRMRNTKANPKWRTVYPT</sequence>
<comment type="caution">
    <text evidence="1">The sequence shown here is derived from an EMBL/GenBank/DDBJ whole genome shotgun (WGS) entry which is preliminary data.</text>
</comment>
<proteinExistence type="predicted"/>
<keyword evidence="2" id="KW-1185">Reference proteome</keyword>